<dbReference type="AlphaFoldDB" id="T1GSZ9"/>
<dbReference type="STRING" id="36166.T1GSZ9"/>
<dbReference type="EnsemblMetazoa" id="MESCA006815-RA">
    <property type="protein sequence ID" value="MESCA006815-PA"/>
    <property type="gene ID" value="MESCA006815"/>
</dbReference>
<dbReference type="PANTHER" id="PTHR14167">
    <property type="entry name" value="SH3 DOMAIN-CONTAINING"/>
    <property type="match status" value="1"/>
</dbReference>
<dbReference type="GO" id="GO:0032436">
    <property type="term" value="P:positive regulation of proteasomal ubiquitin-dependent protein catabolic process"/>
    <property type="evidence" value="ECO:0007669"/>
    <property type="project" value="TreeGrafter"/>
</dbReference>
<dbReference type="InterPro" id="IPR036028">
    <property type="entry name" value="SH3-like_dom_sf"/>
</dbReference>
<dbReference type="HOGENOM" id="CLU_015769_1_0_1"/>
<dbReference type="GO" id="GO:0046330">
    <property type="term" value="P:positive regulation of JNK cascade"/>
    <property type="evidence" value="ECO:0007669"/>
    <property type="project" value="TreeGrafter"/>
</dbReference>
<organism evidence="5 6">
    <name type="scientific">Megaselia scalaris</name>
    <name type="common">Humpbacked fly</name>
    <name type="synonym">Phora scalaris</name>
    <dbReference type="NCBI Taxonomy" id="36166"/>
    <lineage>
        <taxon>Eukaryota</taxon>
        <taxon>Metazoa</taxon>
        <taxon>Ecdysozoa</taxon>
        <taxon>Arthropoda</taxon>
        <taxon>Hexapoda</taxon>
        <taxon>Insecta</taxon>
        <taxon>Pterygota</taxon>
        <taxon>Neoptera</taxon>
        <taxon>Endopterygota</taxon>
        <taxon>Diptera</taxon>
        <taxon>Brachycera</taxon>
        <taxon>Muscomorpha</taxon>
        <taxon>Platypezoidea</taxon>
        <taxon>Phoridae</taxon>
        <taxon>Megaseliini</taxon>
        <taxon>Megaselia</taxon>
    </lineage>
</organism>
<dbReference type="InterPro" id="IPR001452">
    <property type="entry name" value="SH3_domain"/>
</dbReference>
<dbReference type="PANTHER" id="PTHR14167:SF51">
    <property type="entry name" value="RING-TYPE E3 UBIQUITIN TRANSFERASE"/>
    <property type="match status" value="1"/>
</dbReference>
<feature type="compositionally biased region" description="Polar residues" evidence="3">
    <location>
        <begin position="396"/>
        <end position="409"/>
    </location>
</feature>
<protein>
    <recommendedName>
        <fullName evidence="4">SH3 domain-containing protein</fullName>
    </recommendedName>
</protein>
<dbReference type="InterPro" id="IPR050384">
    <property type="entry name" value="Endophilin_SH3RF"/>
</dbReference>
<feature type="domain" description="SH3" evidence="4">
    <location>
        <begin position="170"/>
        <end position="232"/>
    </location>
</feature>
<dbReference type="GO" id="GO:0016567">
    <property type="term" value="P:protein ubiquitination"/>
    <property type="evidence" value="ECO:0007669"/>
    <property type="project" value="TreeGrafter"/>
</dbReference>
<feature type="compositionally biased region" description="Polar residues" evidence="3">
    <location>
        <begin position="49"/>
        <end position="66"/>
    </location>
</feature>
<dbReference type="Pfam" id="PF14604">
    <property type="entry name" value="SH3_9"/>
    <property type="match status" value="1"/>
</dbReference>
<dbReference type="Pfam" id="PF00018">
    <property type="entry name" value="SH3_1"/>
    <property type="match status" value="2"/>
</dbReference>
<dbReference type="GO" id="GO:0061630">
    <property type="term" value="F:ubiquitin protein ligase activity"/>
    <property type="evidence" value="ECO:0007669"/>
    <property type="project" value="TreeGrafter"/>
</dbReference>
<dbReference type="Gene3D" id="2.30.30.40">
    <property type="entry name" value="SH3 Domains"/>
    <property type="match status" value="3"/>
</dbReference>
<dbReference type="PRINTS" id="PR00499">
    <property type="entry name" value="P67PHOX"/>
</dbReference>
<dbReference type="CDD" id="cd11787">
    <property type="entry name" value="SH3_SH3RF_2"/>
    <property type="match status" value="1"/>
</dbReference>
<dbReference type="SUPFAM" id="SSF50044">
    <property type="entry name" value="SH3-domain"/>
    <property type="match status" value="3"/>
</dbReference>
<feature type="region of interest" description="Disordered" evidence="3">
    <location>
        <begin position="559"/>
        <end position="604"/>
    </location>
</feature>
<feature type="compositionally biased region" description="Polar residues" evidence="3">
    <location>
        <begin position="564"/>
        <end position="594"/>
    </location>
</feature>
<keyword evidence="6" id="KW-1185">Reference proteome</keyword>
<evidence type="ECO:0000256" key="3">
    <source>
        <dbReference type="SAM" id="MobiDB-lite"/>
    </source>
</evidence>
<dbReference type="EMBL" id="CAQQ02093885">
    <property type="status" value="NOT_ANNOTATED_CDS"/>
    <property type="molecule type" value="Genomic_DNA"/>
</dbReference>
<feature type="compositionally biased region" description="Low complexity" evidence="3">
    <location>
        <begin position="254"/>
        <end position="279"/>
    </location>
</feature>
<evidence type="ECO:0000256" key="1">
    <source>
        <dbReference type="ARBA" id="ARBA00022443"/>
    </source>
</evidence>
<accession>T1GSZ9</accession>
<feature type="region of interest" description="Disordered" evidence="3">
    <location>
        <begin position="41"/>
        <end position="66"/>
    </location>
</feature>
<proteinExistence type="predicted"/>
<feature type="region of interest" description="Disordered" evidence="3">
    <location>
        <begin position="396"/>
        <end position="423"/>
    </location>
</feature>
<evidence type="ECO:0000259" key="4">
    <source>
        <dbReference type="PROSITE" id="PS50002"/>
    </source>
</evidence>
<evidence type="ECO:0000313" key="6">
    <source>
        <dbReference type="Proteomes" id="UP000015102"/>
    </source>
</evidence>
<dbReference type="CDD" id="cd11783">
    <property type="entry name" value="SH3_SH3RF_3"/>
    <property type="match status" value="1"/>
</dbReference>
<feature type="domain" description="SH3" evidence="4">
    <location>
        <begin position="110"/>
        <end position="169"/>
    </location>
</feature>
<dbReference type="SMART" id="SM00326">
    <property type="entry name" value="SH3"/>
    <property type="match status" value="3"/>
</dbReference>
<sequence length="604" mass="66830">VIVSSHSELRCPECRVVVECKIDELPPNVLLMRILEGMKNAVKPPSQPPDSSVTQASSTMQNHQISTNCPQTPPVHIQNHQANKLHQQQILLQQKARLQAFQMQPQPNRRVVPHAFAIFDFASKESSDLNFKKGELIVLKRKVDSNWYFGECNGREGMIPSNFIQVMVPLPVPQCTALYDFKMGPQEEEGCLTFEKGAMIKVLRRVDQNWVEGRIGASIGIFPIAFVEMNPLAKKLMETHIDTSKNHPNEPRKLPSLPTEEPSQSSSSSNSSSNPTSPQNRAFSGVKYRDYKDKRLSLNANISTRVPNVPLCNILINVPLPWGYLALYPYKPKKPDELELKKGCVYIVTERCLDGWFKGKNWRDKTGVFPGNYVTPLRSRDQQQLIHQGNITQTNIITSSGDNSATSTAVPELPPRSAGTTGTASLLDSIFHRKPSEPQQQQNNAATNSTAVNLMKRLNIMKRSKSPVQGNPNPAFEDTTVVATPAVVTSSPATKQVAHVRSGSCPSQLLQNVPVDVGGASTTTGCGTLFGFGSQRHKPQKEKVSVLTVRQQMDNHANHRKSLSMDQNVAQSKPQNTSPSAGMRHSNVTGQPVVQQMKKSELFL</sequence>
<dbReference type="Proteomes" id="UP000015102">
    <property type="component" value="Unassembled WGS sequence"/>
</dbReference>
<reference evidence="6" key="1">
    <citation type="submission" date="2013-02" db="EMBL/GenBank/DDBJ databases">
        <authorList>
            <person name="Hughes D."/>
        </authorList>
    </citation>
    <scope>NUCLEOTIDE SEQUENCE</scope>
    <source>
        <strain>Durham</strain>
        <strain evidence="6">NC isolate 2 -- Noor lab</strain>
    </source>
</reference>
<keyword evidence="1 2" id="KW-0728">SH3 domain</keyword>
<evidence type="ECO:0000313" key="5">
    <source>
        <dbReference type="EnsemblMetazoa" id="MESCA006815-PA"/>
    </source>
</evidence>
<dbReference type="PROSITE" id="PS50002">
    <property type="entry name" value="SH3"/>
    <property type="match status" value="3"/>
</dbReference>
<evidence type="ECO:0000256" key="2">
    <source>
        <dbReference type="PROSITE-ProRule" id="PRU00192"/>
    </source>
</evidence>
<dbReference type="PRINTS" id="PR00452">
    <property type="entry name" value="SH3DOMAIN"/>
</dbReference>
<reference evidence="5" key="2">
    <citation type="submission" date="2015-06" db="UniProtKB">
        <authorList>
            <consortium name="EnsemblMetazoa"/>
        </authorList>
    </citation>
    <scope>IDENTIFICATION</scope>
</reference>
<feature type="compositionally biased region" description="Basic and acidic residues" evidence="3">
    <location>
        <begin position="242"/>
        <end position="253"/>
    </location>
</feature>
<name>T1GSZ9_MEGSC</name>
<feature type="domain" description="SH3" evidence="4">
    <location>
        <begin position="319"/>
        <end position="379"/>
    </location>
</feature>
<feature type="region of interest" description="Disordered" evidence="3">
    <location>
        <begin position="242"/>
        <end position="284"/>
    </location>
</feature>